<evidence type="ECO:0000313" key="4">
    <source>
        <dbReference type="Proteomes" id="UP000094112"/>
    </source>
</evidence>
<feature type="domain" description="Telomere length regulation protein conserved" evidence="2">
    <location>
        <begin position="415"/>
        <end position="523"/>
    </location>
</feature>
<dbReference type="GO" id="GO:0051083">
    <property type="term" value="P:'de novo' cotranslational protein folding"/>
    <property type="evidence" value="ECO:0007669"/>
    <property type="project" value="TreeGrafter"/>
</dbReference>
<dbReference type="GO" id="GO:0005829">
    <property type="term" value="C:cytosol"/>
    <property type="evidence" value="ECO:0007669"/>
    <property type="project" value="TreeGrafter"/>
</dbReference>
<dbReference type="RefSeq" id="XP_019038011.1">
    <property type="nucleotide sequence ID" value="XM_019181986.1"/>
</dbReference>
<dbReference type="GeneID" id="30199232"/>
<dbReference type="Gene3D" id="1.25.40.720">
    <property type="entry name" value="Telomere length regulation protein 2, C-terminal domain"/>
    <property type="match status" value="2"/>
</dbReference>
<dbReference type="OrthoDB" id="10258062at2759"/>
<dbReference type="InterPro" id="IPR038528">
    <property type="entry name" value="TEL2_C_sf"/>
</dbReference>
<evidence type="ECO:0000256" key="1">
    <source>
        <dbReference type="ARBA" id="ARBA00006133"/>
    </source>
</evidence>
<organism evidence="3 4">
    <name type="scientific">Wickerhamomyces anomalus (strain ATCC 58044 / CBS 1984 / NCYC 433 / NRRL Y-366-8)</name>
    <name type="common">Yeast</name>
    <name type="synonym">Hansenula anomala</name>
    <dbReference type="NCBI Taxonomy" id="683960"/>
    <lineage>
        <taxon>Eukaryota</taxon>
        <taxon>Fungi</taxon>
        <taxon>Dikarya</taxon>
        <taxon>Ascomycota</taxon>
        <taxon>Saccharomycotina</taxon>
        <taxon>Saccharomycetes</taxon>
        <taxon>Phaffomycetales</taxon>
        <taxon>Wickerhamomycetaceae</taxon>
        <taxon>Wickerhamomyces</taxon>
    </lineage>
</organism>
<proteinExistence type="inferred from homology"/>
<dbReference type="AlphaFoldDB" id="A0A1E3P0S1"/>
<dbReference type="Proteomes" id="UP000094112">
    <property type="component" value="Unassembled WGS sequence"/>
</dbReference>
<dbReference type="Pfam" id="PF10193">
    <property type="entry name" value="Telomere_reg-2"/>
    <property type="match status" value="1"/>
</dbReference>
<dbReference type="PANTHER" id="PTHR15830:SF10">
    <property type="entry name" value="TELOMERE LENGTH REGULATION PROTEIN TEL2 HOMOLOG"/>
    <property type="match status" value="1"/>
</dbReference>
<name>A0A1E3P0S1_WICAA</name>
<dbReference type="InterPro" id="IPR019337">
    <property type="entry name" value="Telomere_length_regulation_dom"/>
</dbReference>
<accession>A0A1E3P0S1</accession>
<sequence length="665" mass="77005">MNDDFSVLKSEPSAEEIDRIVTEFISKENALPTKLQFINTILQHILPIYQSLKTTIRLKIRRAFHSSIGISNLLKFYSLTKNEIYLKFMKDLLLDQTLLVSVIDAAKGNKTELGQVRSLFVGSKIFQTFEGKLEIERYLDLVTKQLIEACKDDKFEVSEFVNQLLSLHPIDAKFVFLNQFFNDNYFNYLVQLYSRMTQVQKKQFLWRSFFPYLDRYVHNNNIDTVTKILKHFVFTDFEDQVVKHIAESKNINLQQAISLLVKDHKTAFKNLLKIWGNEQFIKDHPSELQEANTKELLILINYMDTQTKGNFSKDRTFLDAITSRISSNDNFNRGLGMMVAKKITNGEINFDIVDEIIIEPVSRPNSSSKIDFTDLILGEPLQNLSLNTHKETKVMDSDDESDIEEDQENGNIDTLFLKDLIKKFNDDKISSITKLLAHTTKLVRQKATFKIEIEFYSEELISVLIGLINKFDESNFEDLKLNAIVSVIVVNPKIVSHTMNLLFTGDYSFQQRMIILSSISLAARELRGIDDDFIDKPTYDFPTRKIEQRHQPKIEEVQRAKIEEIKNDSDELIGEGTVKRISKKLTATKEAEKPNNFARLAPKFFYPLANGWIQGINVGTFNEMFMKHYLQTLELVVKAAYPCHEFDDMFALYNEILENSQSILI</sequence>
<dbReference type="EMBL" id="KV454211">
    <property type="protein sequence ID" value="ODQ58804.1"/>
    <property type="molecule type" value="Genomic_DNA"/>
</dbReference>
<dbReference type="GO" id="GO:0042162">
    <property type="term" value="F:telomeric DNA binding"/>
    <property type="evidence" value="ECO:0007669"/>
    <property type="project" value="TreeGrafter"/>
</dbReference>
<comment type="similarity">
    <text evidence="1">Belongs to the TEL2 family.</text>
</comment>
<protein>
    <recommendedName>
        <fullName evidence="2">Telomere length regulation protein conserved domain-containing protein</fullName>
    </recommendedName>
</protein>
<reference evidence="3 4" key="1">
    <citation type="journal article" date="2016" name="Proc. Natl. Acad. Sci. U.S.A.">
        <title>Comparative genomics of biotechnologically important yeasts.</title>
        <authorList>
            <person name="Riley R."/>
            <person name="Haridas S."/>
            <person name="Wolfe K.H."/>
            <person name="Lopes M.R."/>
            <person name="Hittinger C.T."/>
            <person name="Goeker M."/>
            <person name="Salamov A.A."/>
            <person name="Wisecaver J.H."/>
            <person name="Long T.M."/>
            <person name="Calvey C.H."/>
            <person name="Aerts A.L."/>
            <person name="Barry K.W."/>
            <person name="Choi C."/>
            <person name="Clum A."/>
            <person name="Coughlan A.Y."/>
            <person name="Deshpande S."/>
            <person name="Douglass A.P."/>
            <person name="Hanson S.J."/>
            <person name="Klenk H.-P."/>
            <person name="LaButti K.M."/>
            <person name="Lapidus A."/>
            <person name="Lindquist E.A."/>
            <person name="Lipzen A.M."/>
            <person name="Meier-Kolthoff J.P."/>
            <person name="Ohm R.A."/>
            <person name="Otillar R.P."/>
            <person name="Pangilinan J.L."/>
            <person name="Peng Y."/>
            <person name="Rokas A."/>
            <person name="Rosa C.A."/>
            <person name="Scheuner C."/>
            <person name="Sibirny A.A."/>
            <person name="Slot J.C."/>
            <person name="Stielow J.B."/>
            <person name="Sun H."/>
            <person name="Kurtzman C.P."/>
            <person name="Blackwell M."/>
            <person name="Grigoriev I.V."/>
            <person name="Jeffries T.W."/>
        </authorList>
    </citation>
    <scope>NUCLEOTIDE SEQUENCE [LARGE SCALE GENOMIC DNA]</scope>
    <source>
        <strain evidence="4">ATCC 58044 / CBS 1984 / NCYC 433 / NRRL Y-366-8</strain>
    </source>
</reference>
<dbReference type="STRING" id="683960.A0A1E3P0S1"/>
<evidence type="ECO:0000313" key="3">
    <source>
        <dbReference type="EMBL" id="ODQ58804.1"/>
    </source>
</evidence>
<dbReference type="GO" id="GO:0051879">
    <property type="term" value="F:Hsp90 protein binding"/>
    <property type="evidence" value="ECO:0007669"/>
    <property type="project" value="TreeGrafter"/>
</dbReference>
<gene>
    <name evidence="3" type="ORF">WICANDRAFT_32613</name>
</gene>
<evidence type="ECO:0000259" key="2">
    <source>
        <dbReference type="Pfam" id="PF10193"/>
    </source>
</evidence>
<keyword evidence="4" id="KW-1185">Reference proteome</keyword>
<dbReference type="InterPro" id="IPR051970">
    <property type="entry name" value="TEL2_Regulation"/>
</dbReference>
<dbReference type="PANTHER" id="PTHR15830">
    <property type="entry name" value="TELOMERE LENGTH REGULATION PROTEIN TEL2 FAMILY MEMBER"/>
    <property type="match status" value="1"/>
</dbReference>